<dbReference type="Proteomes" id="UP001206595">
    <property type="component" value="Unassembled WGS sequence"/>
</dbReference>
<name>A0AAD5H9C1_UMBRA</name>
<comment type="caution">
    <text evidence="1">The sequence shown here is derived from an EMBL/GenBank/DDBJ whole genome shotgun (WGS) entry which is preliminary data.</text>
</comment>
<keyword evidence="2" id="KW-1185">Reference proteome</keyword>
<evidence type="ECO:0000313" key="1">
    <source>
        <dbReference type="EMBL" id="KAI8576210.1"/>
    </source>
</evidence>
<dbReference type="AlphaFoldDB" id="A0AAD5H9C1"/>
<reference evidence="1" key="2">
    <citation type="journal article" date="2022" name="Proc. Natl. Acad. Sci. U.S.A.">
        <title>Diploid-dominant life cycles characterize the early evolution of Fungi.</title>
        <authorList>
            <person name="Amses K.R."/>
            <person name="Simmons D.R."/>
            <person name="Longcore J.E."/>
            <person name="Mondo S.J."/>
            <person name="Seto K."/>
            <person name="Jeronimo G.H."/>
            <person name="Bonds A.E."/>
            <person name="Quandt C.A."/>
            <person name="Davis W.J."/>
            <person name="Chang Y."/>
            <person name="Federici B.A."/>
            <person name="Kuo A."/>
            <person name="LaButti K."/>
            <person name="Pangilinan J."/>
            <person name="Andreopoulos W."/>
            <person name="Tritt A."/>
            <person name="Riley R."/>
            <person name="Hundley H."/>
            <person name="Johnson J."/>
            <person name="Lipzen A."/>
            <person name="Barry K."/>
            <person name="Lang B.F."/>
            <person name="Cuomo C.A."/>
            <person name="Buchler N.E."/>
            <person name="Grigoriev I.V."/>
            <person name="Spatafora J.W."/>
            <person name="Stajich J.E."/>
            <person name="James T.Y."/>
        </authorList>
    </citation>
    <scope>NUCLEOTIDE SEQUENCE</scope>
    <source>
        <strain evidence="1">AG</strain>
    </source>
</reference>
<dbReference type="RefSeq" id="XP_051441214.1">
    <property type="nucleotide sequence ID" value="XM_051591784.1"/>
</dbReference>
<organism evidence="1 2">
    <name type="scientific">Umbelopsis ramanniana AG</name>
    <dbReference type="NCBI Taxonomy" id="1314678"/>
    <lineage>
        <taxon>Eukaryota</taxon>
        <taxon>Fungi</taxon>
        <taxon>Fungi incertae sedis</taxon>
        <taxon>Mucoromycota</taxon>
        <taxon>Mucoromycotina</taxon>
        <taxon>Umbelopsidomycetes</taxon>
        <taxon>Umbelopsidales</taxon>
        <taxon>Umbelopsidaceae</taxon>
        <taxon>Umbelopsis</taxon>
    </lineage>
</organism>
<accession>A0AAD5H9C1</accession>
<dbReference type="EMBL" id="MU620960">
    <property type="protein sequence ID" value="KAI8576210.1"/>
    <property type="molecule type" value="Genomic_DNA"/>
</dbReference>
<protein>
    <submittedName>
        <fullName evidence="1">Uncharacterized protein</fullName>
    </submittedName>
</protein>
<gene>
    <name evidence="1" type="ORF">K450DRAFT_258113</name>
</gene>
<dbReference type="GeneID" id="75917127"/>
<sequence length="58" mass="6913">MFVWSNTYCTNFWHRLKPTSFRYFLFLFLFLPSLLETPAALTPLGPPQSVFILHIYTK</sequence>
<proteinExistence type="predicted"/>
<reference evidence="1" key="1">
    <citation type="submission" date="2021-06" db="EMBL/GenBank/DDBJ databases">
        <authorList>
            <consortium name="DOE Joint Genome Institute"/>
            <person name="Mondo S.J."/>
            <person name="Amses K.R."/>
            <person name="Simmons D.R."/>
            <person name="Longcore J.E."/>
            <person name="Seto K."/>
            <person name="Alves G.H."/>
            <person name="Bonds A.E."/>
            <person name="Quandt C.A."/>
            <person name="Davis W.J."/>
            <person name="Chang Y."/>
            <person name="Letcher P.M."/>
            <person name="Powell M.J."/>
            <person name="Kuo A."/>
            <person name="Labutti K."/>
            <person name="Pangilinan J."/>
            <person name="Andreopoulos W."/>
            <person name="Tritt A."/>
            <person name="Riley R."/>
            <person name="Hundley H."/>
            <person name="Johnson J."/>
            <person name="Lipzen A."/>
            <person name="Barry K."/>
            <person name="Berbee M.L."/>
            <person name="Buchler N.E."/>
            <person name="Grigoriev I.V."/>
            <person name="Spatafora J.W."/>
            <person name="Stajich J.E."/>
            <person name="James T.Y."/>
        </authorList>
    </citation>
    <scope>NUCLEOTIDE SEQUENCE</scope>
    <source>
        <strain evidence="1">AG</strain>
    </source>
</reference>
<evidence type="ECO:0000313" key="2">
    <source>
        <dbReference type="Proteomes" id="UP001206595"/>
    </source>
</evidence>